<keyword evidence="1" id="KW-1133">Transmembrane helix</keyword>
<sequence length="352" mass="39933">MFWIYFMRTILTIEGLTGATLNTVLVLSMSFKKSGPADPAYRVPLYVFGFFGFVVSSFIAYMNFTHIFIDDTFVVFLIGVFEPLIPEEWRPMGYLVALACVSYMWVLIPSTTMLQLTALSRQTYSVSTRSMFESLELMTSLQQALEFSKTSEYCIHHSECVVHINSVQISVPPFRSSPELTDIMDAKMIELFELEPNFTVVTFSLSMKYVDINYGRTLIHFLLFWAIIPYFSCYTALILMLVQIRKRLIATGMALSDRTIRLQRQFFVMQLLQSFLPLGVLGIPLCMFVYGIFIEGDLGLISLPIAIALWFCPIVLATVQLRYIHQSTAKTPAPSKIAVSQMTGFTLPGPDT</sequence>
<keyword evidence="3" id="KW-1185">Reference proteome</keyword>
<dbReference type="Proteomes" id="UP000005239">
    <property type="component" value="Unassembled WGS sequence"/>
</dbReference>
<gene>
    <name evidence="2" type="primary">WBGene00206248</name>
</gene>
<accession>A0A8R1YMH9</accession>
<dbReference type="InterPro" id="IPR019428">
    <property type="entry name" value="7TM_GPCR_serpentine_rcpt_Str"/>
</dbReference>
<organism evidence="2 3">
    <name type="scientific">Pristionchus pacificus</name>
    <name type="common">Parasitic nematode worm</name>
    <dbReference type="NCBI Taxonomy" id="54126"/>
    <lineage>
        <taxon>Eukaryota</taxon>
        <taxon>Metazoa</taxon>
        <taxon>Ecdysozoa</taxon>
        <taxon>Nematoda</taxon>
        <taxon>Chromadorea</taxon>
        <taxon>Rhabditida</taxon>
        <taxon>Rhabditina</taxon>
        <taxon>Diplogasteromorpha</taxon>
        <taxon>Diplogasteroidea</taxon>
        <taxon>Neodiplogasteridae</taxon>
        <taxon>Pristionchus</taxon>
    </lineage>
</organism>
<evidence type="ECO:0000256" key="1">
    <source>
        <dbReference type="SAM" id="Phobius"/>
    </source>
</evidence>
<dbReference type="PANTHER" id="PTHR22943:SF248">
    <property type="entry name" value="SEVEN TM RECEPTOR"/>
    <property type="match status" value="1"/>
</dbReference>
<evidence type="ECO:0008006" key="4">
    <source>
        <dbReference type="Google" id="ProtNLM"/>
    </source>
</evidence>
<feature type="transmembrane region" description="Helical" evidence="1">
    <location>
        <begin position="6"/>
        <end position="31"/>
    </location>
</feature>
<keyword evidence="1" id="KW-0812">Transmembrane</keyword>
<dbReference type="Pfam" id="PF10326">
    <property type="entry name" value="7TM_GPCR_Str"/>
    <property type="match status" value="1"/>
</dbReference>
<feature type="transmembrane region" description="Helical" evidence="1">
    <location>
        <begin position="218"/>
        <end position="244"/>
    </location>
</feature>
<dbReference type="EnsemblMetazoa" id="PPA33388.1">
    <property type="protein sequence ID" value="PPA33388.1"/>
    <property type="gene ID" value="WBGene00206248"/>
</dbReference>
<feature type="transmembrane region" description="Helical" evidence="1">
    <location>
        <begin position="92"/>
        <end position="108"/>
    </location>
</feature>
<reference evidence="2" key="2">
    <citation type="submission" date="2022-06" db="UniProtKB">
        <authorList>
            <consortium name="EnsemblMetazoa"/>
        </authorList>
    </citation>
    <scope>IDENTIFICATION</scope>
    <source>
        <strain evidence="2">PS312</strain>
    </source>
</reference>
<feature type="transmembrane region" description="Helical" evidence="1">
    <location>
        <begin position="43"/>
        <end position="61"/>
    </location>
</feature>
<reference evidence="3" key="1">
    <citation type="journal article" date="2008" name="Nat. Genet.">
        <title>The Pristionchus pacificus genome provides a unique perspective on nematode lifestyle and parasitism.</title>
        <authorList>
            <person name="Dieterich C."/>
            <person name="Clifton S.W."/>
            <person name="Schuster L.N."/>
            <person name="Chinwalla A."/>
            <person name="Delehaunty K."/>
            <person name="Dinkelacker I."/>
            <person name="Fulton L."/>
            <person name="Fulton R."/>
            <person name="Godfrey J."/>
            <person name="Minx P."/>
            <person name="Mitreva M."/>
            <person name="Roeseler W."/>
            <person name="Tian H."/>
            <person name="Witte H."/>
            <person name="Yang S.P."/>
            <person name="Wilson R.K."/>
            <person name="Sommer R.J."/>
        </authorList>
    </citation>
    <scope>NUCLEOTIDE SEQUENCE [LARGE SCALE GENOMIC DNA]</scope>
    <source>
        <strain evidence="3">PS312</strain>
    </source>
</reference>
<proteinExistence type="predicted"/>
<feature type="transmembrane region" description="Helical" evidence="1">
    <location>
        <begin position="265"/>
        <end position="293"/>
    </location>
</feature>
<dbReference type="AlphaFoldDB" id="A0A8R1YMH9"/>
<keyword evidence="1" id="KW-0472">Membrane</keyword>
<feature type="transmembrane region" description="Helical" evidence="1">
    <location>
        <begin position="299"/>
        <end position="319"/>
    </location>
</feature>
<protein>
    <recommendedName>
        <fullName evidence="4">G protein-coupled receptor</fullName>
    </recommendedName>
</protein>
<name>A0A8R1YMH9_PRIPA</name>
<evidence type="ECO:0000313" key="2">
    <source>
        <dbReference type="EnsemblMetazoa" id="PPA33388.1"/>
    </source>
</evidence>
<evidence type="ECO:0000313" key="3">
    <source>
        <dbReference type="Proteomes" id="UP000005239"/>
    </source>
</evidence>
<dbReference type="PANTHER" id="PTHR22943">
    <property type="entry name" value="7-TRANSMEMBRANE DOMAIN RECEPTOR C.ELEGANS"/>
    <property type="match status" value="1"/>
</dbReference>